<dbReference type="Pfam" id="PF13432">
    <property type="entry name" value="TPR_16"/>
    <property type="match status" value="1"/>
</dbReference>
<dbReference type="AlphaFoldDB" id="A0A4P9ZA89"/>
<sequence length="867" mass="101310">MTSNPTNDPEVRDHLSKANEAFVEGDLSTAWHHYLKVIKLDSKSFIAYRTLGEICQMRGQMNKCCLYWLLAAECGEADDEFWGLIAELSTELGHITQAIHCYTKAIAKLDSKVGHYILERSLLYQQTKQYGRALEGFQRLHKMYPTDTDVVRNLATIYVEQKRLNDAINLYVRILETNRNPQPNVQYPTFDWSELNITCELFMSQQSWRSAIKLIKLVARWKQDREDEIWWDEQDDDAEFDVDRRRRVMKVKKNSEVQLYMSRNYDLPIDIRFKLGCFRLELGQKDEAISHFEYLHRDHKDEILDLFFEAGCLLEAKGYYSDAIPFLSSLYDVSEDKEVGLVLGRCLIEVEDYILAKDTLLRALRLDPDNVDLKLSLIEAYYHTKDMESAAKLMEEVEKTRISQIRERTAAAAAAGEEAALKEEDVLQEENLALIKNSRHHEGNMNRMELSEEEQKKIEDNATKRVLYKFNQMNKLQEAIDNEHRVAAAAWMKLASQLIEMFMEVRSLFPKSKKTIYKGIITYKRKKSMALDDKLMRIYNLYEGISQSENAKMDVSSKTEFRGLTYNQWLYIFVQYAMLLRNFDNNLEEAIQIIEVALEVGVFVQNKERLAMLRLVRLVLAIAQEDYPVTVPNYVRWLLVSAQFSPTIYDVFMCCFSSGIAAWASFSNYNHQKYFLRHVKAYDSLLTSTKITGAANFTTDLRKLKLTREHPQLLYIYACLLGSNRSYSSPIVYLTRVYREYYNDPTICFTLGLAHVHRSMQRNSSNRHLQVLQGLSYLMEYRGLRLKNATVYEKQEIEYNYGRLFHMIGLPSLAVKHYEAVLAFHDELQHDPDYDMLVEAAYNLSLIYTINDNPQKAHLLYEKYLTI</sequence>
<dbReference type="InterPro" id="IPR011990">
    <property type="entry name" value="TPR-like_helical_dom_sf"/>
</dbReference>
<gene>
    <name evidence="2" type="ORF">METBISCDRAFT_18132</name>
</gene>
<dbReference type="PANTHER" id="PTHR23082:SF0">
    <property type="entry name" value="GENERAL TRANSCRIPTION FACTOR 3C POLYPEPTIDE 3"/>
    <property type="match status" value="1"/>
</dbReference>
<protein>
    <submittedName>
        <fullName evidence="2">TPR-like protein</fullName>
    </submittedName>
</protein>
<dbReference type="InterPro" id="IPR039340">
    <property type="entry name" value="Tfc4/TFIIIC-102/Sfc4"/>
</dbReference>
<organism evidence="2 3">
    <name type="scientific">Metschnikowia bicuspidata</name>
    <dbReference type="NCBI Taxonomy" id="27322"/>
    <lineage>
        <taxon>Eukaryota</taxon>
        <taxon>Fungi</taxon>
        <taxon>Dikarya</taxon>
        <taxon>Ascomycota</taxon>
        <taxon>Saccharomycotina</taxon>
        <taxon>Pichiomycetes</taxon>
        <taxon>Metschnikowiaceae</taxon>
        <taxon>Metschnikowia</taxon>
    </lineage>
</organism>
<dbReference type="InterPro" id="IPR019734">
    <property type="entry name" value="TPR_rpt"/>
</dbReference>
<evidence type="ECO:0000313" key="3">
    <source>
        <dbReference type="Proteomes" id="UP000268321"/>
    </source>
</evidence>
<dbReference type="GO" id="GO:0006383">
    <property type="term" value="P:transcription by RNA polymerase III"/>
    <property type="evidence" value="ECO:0007669"/>
    <property type="project" value="InterPro"/>
</dbReference>
<evidence type="ECO:0000313" key="2">
    <source>
        <dbReference type="EMBL" id="RKP29653.1"/>
    </source>
</evidence>
<keyword evidence="3" id="KW-1185">Reference proteome</keyword>
<feature type="repeat" description="TPR" evidence="1">
    <location>
        <begin position="337"/>
        <end position="370"/>
    </location>
</feature>
<dbReference type="SMART" id="SM00028">
    <property type="entry name" value="TPR"/>
    <property type="match status" value="7"/>
</dbReference>
<reference evidence="3" key="1">
    <citation type="journal article" date="2018" name="Nat. Microbiol.">
        <title>Leveraging single-cell genomics to expand the fungal tree of life.</title>
        <authorList>
            <person name="Ahrendt S.R."/>
            <person name="Quandt C.A."/>
            <person name="Ciobanu D."/>
            <person name="Clum A."/>
            <person name="Salamov A."/>
            <person name="Andreopoulos B."/>
            <person name="Cheng J.F."/>
            <person name="Woyke T."/>
            <person name="Pelin A."/>
            <person name="Henrissat B."/>
            <person name="Reynolds N.K."/>
            <person name="Benny G.L."/>
            <person name="Smith M.E."/>
            <person name="James T.Y."/>
            <person name="Grigoriev I.V."/>
        </authorList>
    </citation>
    <scope>NUCLEOTIDE SEQUENCE [LARGE SCALE GENOMIC DNA]</scope>
    <source>
        <strain evidence="3">Baker2002</strain>
    </source>
</reference>
<dbReference type="GO" id="GO:0000127">
    <property type="term" value="C:transcription factor TFIIIC complex"/>
    <property type="evidence" value="ECO:0007669"/>
    <property type="project" value="TreeGrafter"/>
</dbReference>
<evidence type="ECO:0000256" key="1">
    <source>
        <dbReference type="PROSITE-ProRule" id="PRU00339"/>
    </source>
</evidence>
<dbReference type="PROSITE" id="PS50005">
    <property type="entry name" value="TPR"/>
    <property type="match status" value="2"/>
</dbReference>
<dbReference type="EMBL" id="ML004479">
    <property type="protein sequence ID" value="RKP29653.1"/>
    <property type="molecule type" value="Genomic_DNA"/>
</dbReference>
<keyword evidence="1" id="KW-0802">TPR repeat</keyword>
<feature type="repeat" description="TPR" evidence="1">
    <location>
        <begin position="148"/>
        <end position="181"/>
    </location>
</feature>
<dbReference type="SUPFAM" id="SSF48452">
    <property type="entry name" value="TPR-like"/>
    <property type="match status" value="3"/>
</dbReference>
<dbReference type="OrthoDB" id="9991317at2759"/>
<dbReference type="Proteomes" id="UP000268321">
    <property type="component" value="Unassembled WGS sequence"/>
</dbReference>
<accession>A0A4P9ZA89</accession>
<dbReference type="Gene3D" id="1.25.40.10">
    <property type="entry name" value="Tetratricopeptide repeat domain"/>
    <property type="match status" value="3"/>
</dbReference>
<proteinExistence type="predicted"/>
<dbReference type="Pfam" id="PF14559">
    <property type="entry name" value="TPR_19"/>
    <property type="match status" value="1"/>
</dbReference>
<name>A0A4P9ZA89_9ASCO</name>
<dbReference type="PANTHER" id="PTHR23082">
    <property type="entry name" value="TRANSCRIPTION INITIATION FACTOR IIIC TFIIIC , POLYPEPTIDE 3-RELATED"/>
    <property type="match status" value="1"/>
</dbReference>